<comment type="subcellular location">
    <subcellularLocation>
        <location evidence="2">Cell membrane</location>
    </subcellularLocation>
</comment>
<evidence type="ECO:0000313" key="13">
    <source>
        <dbReference type="EMBL" id="MBW4708940.1"/>
    </source>
</evidence>
<evidence type="ECO:0000256" key="7">
    <source>
        <dbReference type="ARBA" id="ARBA00022741"/>
    </source>
</evidence>
<dbReference type="FunFam" id="3.30.565.10:FF:000006">
    <property type="entry name" value="Sensor histidine kinase WalK"/>
    <property type="match status" value="1"/>
</dbReference>
<keyword evidence="9" id="KW-0067">ATP-binding</keyword>
<dbReference type="InterPro" id="IPR003661">
    <property type="entry name" value="HisK_dim/P_dom"/>
</dbReference>
<keyword evidence="14" id="KW-1185">Reference proteome</keyword>
<keyword evidence="8 13" id="KW-0418">Kinase</keyword>
<evidence type="ECO:0000256" key="4">
    <source>
        <dbReference type="ARBA" id="ARBA00022475"/>
    </source>
</evidence>
<name>A0A9X1FXN8_9RHOB</name>
<evidence type="ECO:0000256" key="3">
    <source>
        <dbReference type="ARBA" id="ARBA00012438"/>
    </source>
</evidence>
<evidence type="ECO:0000256" key="11">
    <source>
        <dbReference type="ARBA" id="ARBA00023136"/>
    </source>
</evidence>
<accession>A0A9X1FXN8</accession>
<dbReference type="GO" id="GO:0005524">
    <property type="term" value="F:ATP binding"/>
    <property type="evidence" value="ECO:0007669"/>
    <property type="project" value="UniProtKB-KW"/>
</dbReference>
<dbReference type="EMBL" id="JAHXDN010000003">
    <property type="protein sequence ID" value="MBW4708940.1"/>
    <property type="molecule type" value="Genomic_DNA"/>
</dbReference>
<evidence type="ECO:0000256" key="10">
    <source>
        <dbReference type="ARBA" id="ARBA00023012"/>
    </source>
</evidence>
<gene>
    <name evidence="13" type="ORF">KX928_14215</name>
</gene>
<evidence type="ECO:0000256" key="1">
    <source>
        <dbReference type="ARBA" id="ARBA00000085"/>
    </source>
</evidence>
<comment type="catalytic activity">
    <reaction evidence="1">
        <text>ATP + protein L-histidine = ADP + protein N-phospho-L-histidine.</text>
        <dbReference type="EC" id="2.7.13.3"/>
    </reaction>
</comment>
<dbReference type="EC" id="2.7.13.3" evidence="3"/>
<evidence type="ECO:0000313" key="14">
    <source>
        <dbReference type="Proteomes" id="UP001138661"/>
    </source>
</evidence>
<dbReference type="GO" id="GO:0016036">
    <property type="term" value="P:cellular response to phosphate starvation"/>
    <property type="evidence" value="ECO:0007669"/>
    <property type="project" value="TreeGrafter"/>
</dbReference>
<dbReference type="Pfam" id="PF00512">
    <property type="entry name" value="HisKA"/>
    <property type="match status" value="1"/>
</dbReference>
<keyword evidence="7" id="KW-0547">Nucleotide-binding</keyword>
<evidence type="ECO:0000259" key="12">
    <source>
        <dbReference type="PROSITE" id="PS50109"/>
    </source>
</evidence>
<dbReference type="SMART" id="SM00387">
    <property type="entry name" value="HATPase_c"/>
    <property type="match status" value="1"/>
</dbReference>
<keyword evidence="11" id="KW-0472">Membrane</keyword>
<keyword evidence="5" id="KW-0597">Phosphoprotein</keyword>
<dbReference type="AlphaFoldDB" id="A0A9X1FXN8"/>
<dbReference type="GO" id="GO:0000155">
    <property type="term" value="F:phosphorelay sensor kinase activity"/>
    <property type="evidence" value="ECO:0007669"/>
    <property type="project" value="InterPro"/>
</dbReference>
<dbReference type="PROSITE" id="PS50109">
    <property type="entry name" value="HIS_KIN"/>
    <property type="match status" value="1"/>
</dbReference>
<dbReference type="InterPro" id="IPR005467">
    <property type="entry name" value="His_kinase_dom"/>
</dbReference>
<dbReference type="PANTHER" id="PTHR45453">
    <property type="entry name" value="PHOSPHATE REGULON SENSOR PROTEIN PHOR"/>
    <property type="match status" value="1"/>
</dbReference>
<keyword evidence="10" id="KW-0902">Two-component regulatory system</keyword>
<dbReference type="GO" id="GO:0005886">
    <property type="term" value="C:plasma membrane"/>
    <property type="evidence" value="ECO:0007669"/>
    <property type="project" value="UniProtKB-SubCell"/>
</dbReference>
<keyword evidence="4" id="KW-1003">Cell membrane</keyword>
<evidence type="ECO:0000256" key="6">
    <source>
        <dbReference type="ARBA" id="ARBA00022679"/>
    </source>
</evidence>
<evidence type="ECO:0000256" key="8">
    <source>
        <dbReference type="ARBA" id="ARBA00022777"/>
    </source>
</evidence>
<dbReference type="Pfam" id="PF02518">
    <property type="entry name" value="HATPase_c"/>
    <property type="match status" value="1"/>
</dbReference>
<keyword evidence="6" id="KW-0808">Transferase</keyword>
<dbReference type="PANTHER" id="PTHR45453:SF1">
    <property type="entry name" value="PHOSPHATE REGULON SENSOR PROTEIN PHOR"/>
    <property type="match status" value="1"/>
</dbReference>
<sequence>MDNTLDDLLTAMPLPALVIDGAERIIAANAEACTLIGQGITGRNYVTMLRQPALLDTIEAVLRDSRPRVSQYLANDGVQDTTFQVTARVVPDLRAILLCFIDVTHLEQAGQMRRDFVANVSHELRTPLTALMGFIETLRGPAREDPAARDRFLTIMEGEAGRMNRLVGDLLSLSRVEGDERVRPRDLVNLTDILSSVLRTLKPLADEAGMTFEPEFGPAPVELIGDADQLMQVFTNLVENAIKYAASGKRLSVRITQTDRDPALRAPGVRVQIIDYGPGIDAIHLPRLTERFYRADSHRSRALGGTGLGLAIVKHIINRHRGRLRVESELGQGSQFTVVLPIQSGPAVPTTES</sequence>
<dbReference type="FunFam" id="1.10.287.130:FF:000008">
    <property type="entry name" value="Two-component sensor histidine kinase"/>
    <property type="match status" value="1"/>
</dbReference>
<evidence type="ECO:0000256" key="5">
    <source>
        <dbReference type="ARBA" id="ARBA00022553"/>
    </source>
</evidence>
<evidence type="ECO:0000256" key="2">
    <source>
        <dbReference type="ARBA" id="ARBA00004236"/>
    </source>
</evidence>
<dbReference type="CDD" id="cd00082">
    <property type="entry name" value="HisKA"/>
    <property type="match status" value="1"/>
</dbReference>
<comment type="caution">
    <text evidence="13">The sequence shown here is derived from an EMBL/GenBank/DDBJ whole genome shotgun (WGS) entry which is preliminary data.</text>
</comment>
<dbReference type="SMART" id="SM00388">
    <property type="entry name" value="HisKA"/>
    <property type="match status" value="1"/>
</dbReference>
<evidence type="ECO:0000256" key="9">
    <source>
        <dbReference type="ARBA" id="ARBA00022840"/>
    </source>
</evidence>
<dbReference type="RefSeq" id="WP_219503769.1">
    <property type="nucleotide sequence ID" value="NZ_JAHXDN010000003.1"/>
</dbReference>
<dbReference type="InterPro" id="IPR050351">
    <property type="entry name" value="BphY/WalK/GraS-like"/>
</dbReference>
<reference evidence="13" key="1">
    <citation type="submission" date="2021-07" db="EMBL/GenBank/DDBJ databases">
        <title>Roseobacter insulae sp. nov., isolated from a tidal flat.</title>
        <authorList>
            <person name="Park S."/>
            <person name="Yoon J.-H."/>
        </authorList>
    </citation>
    <scope>NUCLEOTIDE SEQUENCE</scope>
    <source>
        <strain evidence="13">YSTF-M11</strain>
    </source>
</reference>
<protein>
    <recommendedName>
        <fullName evidence="3">histidine kinase</fullName>
        <ecNumber evidence="3">2.7.13.3</ecNumber>
    </recommendedName>
</protein>
<proteinExistence type="predicted"/>
<dbReference type="InterPro" id="IPR003594">
    <property type="entry name" value="HATPase_dom"/>
</dbReference>
<dbReference type="Proteomes" id="UP001138661">
    <property type="component" value="Unassembled WGS sequence"/>
</dbReference>
<dbReference type="GO" id="GO:0004721">
    <property type="term" value="F:phosphoprotein phosphatase activity"/>
    <property type="evidence" value="ECO:0007669"/>
    <property type="project" value="TreeGrafter"/>
</dbReference>
<feature type="domain" description="Histidine kinase" evidence="12">
    <location>
        <begin position="119"/>
        <end position="344"/>
    </location>
</feature>
<organism evidence="13 14">
    <name type="scientific">Roseobacter insulae</name>
    <dbReference type="NCBI Taxonomy" id="2859783"/>
    <lineage>
        <taxon>Bacteria</taxon>
        <taxon>Pseudomonadati</taxon>
        <taxon>Pseudomonadota</taxon>
        <taxon>Alphaproteobacteria</taxon>
        <taxon>Rhodobacterales</taxon>
        <taxon>Roseobacteraceae</taxon>
        <taxon>Roseobacter</taxon>
    </lineage>
</organism>